<dbReference type="AlphaFoldDB" id="A0AAP0DZ42"/>
<sequence>MGMTKAHPEHVAADQAVEAVMEPGGSKETRQLEPDAVKASQLDQNLNRLLYCGLSRQRLQSLNFKFMPNGSLENWLHPVRSDDERYITENLNLSRGLDTAIDVASTLEYLHNQCEISIIHCDLKPSNILHDEDMVAHVGDFGLAKFLQRNKNNDSGTTNSTSSFSPRGNVGYIPPEYGIGVKPSTRDMYSYGVLLLEMFAVSDKQMKCFRTD</sequence>
<dbReference type="Gene3D" id="1.10.510.10">
    <property type="entry name" value="Transferase(Phosphotransferase) domain 1"/>
    <property type="match status" value="1"/>
</dbReference>
<dbReference type="SUPFAM" id="SSF56112">
    <property type="entry name" value="Protein kinase-like (PK-like)"/>
    <property type="match status" value="1"/>
</dbReference>
<evidence type="ECO:0000259" key="1">
    <source>
        <dbReference type="PROSITE" id="PS50011"/>
    </source>
</evidence>
<dbReference type="PANTHER" id="PTHR48055">
    <property type="entry name" value="LEUCINE-RICH REPEAT RECEPTOR PROTEIN KINASE EMS1"/>
    <property type="match status" value="1"/>
</dbReference>
<dbReference type="SMART" id="SM00220">
    <property type="entry name" value="S_TKc"/>
    <property type="match status" value="1"/>
</dbReference>
<dbReference type="GO" id="GO:0005524">
    <property type="term" value="F:ATP binding"/>
    <property type="evidence" value="ECO:0007669"/>
    <property type="project" value="InterPro"/>
</dbReference>
<accession>A0AAP0DZ42</accession>
<dbReference type="InterPro" id="IPR000719">
    <property type="entry name" value="Prot_kinase_dom"/>
</dbReference>
<comment type="caution">
    <text evidence="2">The sequence shown here is derived from an EMBL/GenBank/DDBJ whole genome shotgun (WGS) entry which is preliminary data.</text>
</comment>
<dbReference type="PANTHER" id="PTHR48055:SF55">
    <property type="entry name" value="PROTEIN KINASE DOMAIN-CONTAINING PROTEIN"/>
    <property type="match status" value="1"/>
</dbReference>
<proteinExistence type="predicted"/>
<dbReference type="InterPro" id="IPR011009">
    <property type="entry name" value="Kinase-like_dom_sf"/>
</dbReference>
<dbReference type="Proteomes" id="UP001420932">
    <property type="component" value="Unassembled WGS sequence"/>
</dbReference>
<dbReference type="InterPro" id="IPR051564">
    <property type="entry name" value="LRR_receptor-like_kinase"/>
</dbReference>
<evidence type="ECO:0000313" key="3">
    <source>
        <dbReference type="Proteomes" id="UP001420932"/>
    </source>
</evidence>
<dbReference type="EMBL" id="JBBNAF010000041">
    <property type="protein sequence ID" value="KAK9081963.1"/>
    <property type="molecule type" value="Genomic_DNA"/>
</dbReference>
<dbReference type="GO" id="GO:0004672">
    <property type="term" value="F:protein kinase activity"/>
    <property type="evidence" value="ECO:0007669"/>
    <property type="project" value="InterPro"/>
</dbReference>
<dbReference type="Pfam" id="PF00069">
    <property type="entry name" value="Pkinase"/>
    <property type="match status" value="1"/>
</dbReference>
<dbReference type="GO" id="GO:0016020">
    <property type="term" value="C:membrane"/>
    <property type="evidence" value="ECO:0007669"/>
    <property type="project" value="TreeGrafter"/>
</dbReference>
<feature type="domain" description="Protein kinase" evidence="1">
    <location>
        <begin position="1"/>
        <end position="212"/>
    </location>
</feature>
<reference evidence="2 3" key="1">
    <citation type="submission" date="2024-01" db="EMBL/GenBank/DDBJ databases">
        <title>Genome assemblies of Stephania.</title>
        <authorList>
            <person name="Yang L."/>
        </authorList>
    </citation>
    <scope>NUCLEOTIDE SEQUENCE [LARGE SCALE GENOMIC DNA]</scope>
    <source>
        <strain evidence="2">YNDBR</strain>
        <tissue evidence="2">Leaf</tissue>
    </source>
</reference>
<keyword evidence="3" id="KW-1185">Reference proteome</keyword>
<evidence type="ECO:0000313" key="2">
    <source>
        <dbReference type="EMBL" id="KAK9081963.1"/>
    </source>
</evidence>
<name>A0AAP0DZ42_9MAGN</name>
<organism evidence="2 3">
    <name type="scientific">Stephania yunnanensis</name>
    <dbReference type="NCBI Taxonomy" id="152371"/>
    <lineage>
        <taxon>Eukaryota</taxon>
        <taxon>Viridiplantae</taxon>
        <taxon>Streptophyta</taxon>
        <taxon>Embryophyta</taxon>
        <taxon>Tracheophyta</taxon>
        <taxon>Spermatophyta</taxon>
        <taxon>Magnoliopsida</taxon>
        <taxon>Ranunculales</taxon>
        <taxon>Menispermaceae</taxon>
        <taxon>Menispermoideae</taxon>
        <taxon>Cissampelideae</taxon>
        <taxon>Stephania</taxon>
    </lineage>
</organism>
<dbReference type="PROSITE" id="PS50011">
    <property type="entry name" value="PROTEIN_KINASE_DOM"/>
    <property type="match status" value="1"/>
</dbReference>
<gene>
    <name evidence="2" type="ORF">Syun_030945</name>
</gene>
<protein>
    <recommendedName>
        <fullName evidence="1">Protein kinase domain-containing protein</fullName>
    </recommendedName>
</protein>